<feature type="coiled-coil region" evidence="7">
    <location>
        <begin position="32"/>
        <end position="59"/>
    </location>
</feature>
<feature type="domain" description="Fibrinogen C-terminal" evidence="10">
    <location>
        <begin position="178"/>
        <end position="395"/>
    </location>
</feature>
<feature type="compositionally biased region" description="Basic and acidic residues" evidence="8">
    <location>
        <begin position="75"/>
        <end position="89"/>
    </location>
</feature>
<dbReference type="OrthoDB" id="6145874at2759"/>
<evidence type="ECO:0000256" key="9">
    <source>
        <dbReference type="SAM" id="SignalP"/>
    </source>
</evidence>
<dbReference type="Gene3D" id="3.90.215.10">
    <property type="entry name" value="Gamma Fibrinogen, chain A, domain 1"/>
    <property type="match status" value="2"/>
</dbReference>
<dbReference type="NCBIfam" id="NF040941">
    <property type="entry name" value="GGGWT_bact"/>
    <property type="match status" value="2"/>
</dbReference>
<dbReference type="PROSITE" id="PS51406">
    <property type="entry name" value="FIBRINOGEN_C_2"/>
    <property type="match status" value="2"/>
</dbReference>
<dbReference type="SUPFAM" id="SSF56496">
    <property type="entry name" value="Fibrinogen C-terminal domain-like"/>
    <property type="match status" value="2"/>
</dbReference>
<dbReference type="GO" id="GO:0005615">
    <property type="term" value="C:extracellular space"/>
    <property type="evidence" value="ECO:0000318"/>
    <property type="project" value="GO_Central"/>
</dbReference>
<keyword evidence="5" id="KW-1015">Disulfide bond</keyword>
<feature type="compositionally biased region" description="Polar residues" evidence="8">
    <location>
        <begin position="94"/>
        <end position="103"/>
    </location>
</feature>
<dbReference type="KEGG" id="bfo:118430451"/>
<keyword evidence="11" id="KW-1185">Reference proteome</keyword>
<dbReference type="InterPro" id="IPR014716">
    <property type="entry name" value="Fibrinogen_a/b/g_C_1"/>
</dbReference>
<name>A0A9J7NAW1_BRAFL</name>
<evidence type="ECO:0000256" key="6">
    <source>
        <dbReference type="ARBA" id="ARBA00023180"/>
    </source>
</evidence>
<evidence type="ECO:0000259" key="10">
    <source>
        <dbReference type="PROSITE" id="PS51406"/>
    </source>
</evidence>
<evidence type="ECO:0000256" key="8">
    <source>
        <dbReference type="SAM" id="MobiDB-lite"/>
    </source>
</evidence>
<dbReference type="InterPro" id="IPR036056">
    <property type="entry name" value="Fibrinogen-like_C"/>
</dbReference>
<organism evidence="11 12">
    <name type="scientific">Branchiostoma floridae</name>
    <name type="common">Florida lancelet</name>
    <name type="synonym">Amphioxus</name>
    <dbReference type="NCBI Taxonomy" id="7739"/>
    <lineage>
        <taxon>Eukaryota</taxon>
        <taxon>Metazoa</taxon>
        <taxon>Chordata</taxon>
        <taxon>Cephalochordata</taxon>
        <taxon>Leptocardii</taxon>
        <taxon>Amphioxiformes</taxon>
        <taxon>Branchiostomatidae</taxon>
        <taxon>Branchiostoma</taxon>
    </lineage>
</organism>
<dbReference type="InterPro" id="IPR002181">
    <property type="entry name" value="Fibrinogen_a/b/g_C_dom"/>
</dbReference>
<feature type="compositionally biased region" description="Polar residues" evidence="8">
    <location>
        <begin position="605"/>
        <end position="621"/>
    </location>
</feature>
<protein>
    <submittedName>
        <fullName evidence="12">Angiopoietin-4-like isoform X1</fullName>
    </submittedName>
</protein>
<dbReference type="SMART" id="SM00186">
    <property type="entry name" value="FBG"/>
    <property type="match status" value="2"/>
</dbReference>
<dbReference type="InterPro" id="IPR037579">
    <property type="entry name" value="FIB_ANG-like"/>
</dbReference>
<feature type="chain" id="PRO_5039902729" evidence="9">
    <location>
        <begin position="21"/>
        <end position="693"/>
    </location>
</feature>
<dbReference type="RefSeq" id="XP_035697219.1">
    <property type="nucleotide sequence ID" value="XM_035841326.1"/>
</dbReference>
<evidence type="ECO:0000256" key="2">
    <source>
        <dbReference type="ARBA" id="ARBA00022525"/>
    </source>
</evidence>
<keyword evidence="2" id="KW-0964">Secreted</keyword>
<keyword evidence="4 7" id="KW-0175">Coiled coil</keyword>
<gene>
    <name evidence="12" type="primary">LOC118430451</name>
</gene>
<evidence type="ECO:0000256" key="5">
    <source>
        <dbReference type="ARBA" id="ARBA00023157"/>
    </source>
</evidence>
<reference evidence="11" key="1">
    <citation type="journal article" date="2020" name="Nat. Ecol. Evol.">
        <title>Deeply conserved synteny resolves early events in vertebrate evolution.</title>
        <authorList>
            <person name="Simakov O."/>
            <person name="Marletaz F."/>
            <person name="Yue J.X."/>
            <person name="O'Connell B."/>
            <person name="Jenkins J."/>
            <person name="Brandt A."/>
            <person name="Calef R."/>
            <person name="Tung C.H."/>
            <person name="Huang T.K."/>
            <person name="Schmutz J."/>
            <person name="Satoh N."/>
            <person name="Yu J.K."/>
            <person name="Putnam N.H."/>
            <person name="Green R.E."/>
            <person name="Rokhsar D.S."/>
        </authorList>
    </citation>
    <scope>NUCLEOTIDE SEQUENCE [LARGE SCALE GENOMIC DNA]</scope>
    <source>
        <strain evidence="11">S238N-H82</strain>
    </source>
</reference>
<accession>A0A9J7NAW1</accession>
<dbReference type="PANTHER" id="PTHR47221">
    <property type="entry name" value="FIBRINOGEN ALPHA CHAIN"/>
    <property type="match status" value="1"/>
</dbReference>
<dbReference type="AlphaFoldDB" id="A0A9J7NAW1"/>
<sequence length="693" mass="77594">MANVLLLAAFLLSNSFPTRAQDTSIIISTTNTEALERQIAETREETGRLQNQVDRLSSLVETLLVQEKKCVSRVDRHSAEVSSEKDRSARSLVPTGQTTTNTEAPKRRTKEETGRLNNRGRSKKVDRLSSLVETLLSRVDSLSAELSEERVRGAQLERNLTRRIQELEIQRCCAEPTIESPAPPADCAAYKSSGLTSGVYPLGSLPSGVQAYCDMETAGGGWTVIQRRLGGSVPFNRTWEEYKLGFGNKDGEYWLGNENIHLLTNQKEYSLRIELQDWEGNQTFAEYSTFRVSDESDQYRLHISGYSGTAGDSLDNNGGRFSTVDRDNDVSNIDCSQLYGQGGWWYRSCGNSFLNGPYLGNCGNTCPLSRGVMWYHWRGGSYSLKSVSMKIREETDRIRVDRLSSKVDSLGSSLKSVSMKIREETDRVKVDRLSSVVETLQSQQSDLTSKVDRFGDRLRDQETRLQSQLSILKAFHAEADCAAYKSSGQTTSGVYTLGSLPSGVQAYCDMDTAGGGWTVIQRRQDGSVPFNRTWEEYKLGFGNKSGEYWLGNENIHLLTNQKDYVLRIDLQDWEEKQTFAEYSTFRVSGESDQYRLHISGYSGNAGDSMTGRPSNNGQRFSTVDRDNDASSGSCSQRYGQGGWWFNKCGYSYLNGRYLGNCGSSCPLVQGVLWHHWRGGYYSLKSVSMKIRPA</sequence>
<evidence type="ECO:0000256" key="4">
    <source>
        <dbReference type="ARBA" id="ARBA00023054"/>
    </source>
</evidence>
<keyword evidence="6" id="KW-0325">Glycoprotein</keyword>
<feature type="region of interest" description="Disordered" evidence="8">
    <location>
        <begin position="75"/>
        <end position="125"/>
    </location>
</feature>
<keyword evidence="3 9" id="KW-0732">Signal</keyword>
<feature type="compositionally biased region" description="Basic and acidic residues" evidence="8">
    <location>
        <begin position="104"/>
        <end position="114"/>
    </location>
</feature>
<proteinExistence type="predicted"/>
<feature type="region of interest" description="Disordered" evidence="8">
    <location>
        <begin position="605"/>
        <end position="635"/>
    </location>
</feature>
<dbReference type="Proteomes" id="UP000001554">
    <property type="component" value="Chromosome 14"/>
</dbReference>
<dbReference type="PANTHER" id="PTHR47221:SF6">
    <property type="entry name" value="FIBRINOGEN ALPHA CHAIN"/>
    <property type="match status" value="1"/>
</dbReference>
<evidence type="ECO:0000313" key="12">
    <source>
        <dbReference type="RefSeq" id="XP_035697219.1"/>
    </source>
</evidence>
<dbReference type="InterPro" id="IPR020837">
    <property type="entry name" value="Fibrinogen_CS"/>
</dbReference>
<evidence type="ECO:0000256" key="1">
    <source>
        <dbReference type="ARBA" id="ARBA00004613"/>
    </source>
</evidence>
<feature type="signal peptide" evidence="9">
    <location>
        <begin position="1"/>
        <end position="20"/>
    </location>
</feature>
<dbReference type="PROSITE" id="PS00514">
    <property type="entry name" value="FIBRINOGEN_C_1"/>
    <property type="match status" value="2"/>
</dbReference>
<dbReference type="FunFam" id="3.90.215.10:FF:000001">
    <property type="entry name" value="Tenascin isoform 1"/>
    <property type="match status" value="2"/>
</dbReference>
<feature type="domain" description="Fibrinogen C-terminal" evidence="10">
    <location>
        <begin position="472"/>
        <end position="693"/>
    </location>
</feature>
<dbReference type="Pfam" id="PF00147">
    <property type="entry name" value="Fibrinogen_C"/>
    <property type="match status" value="2"/>
</dbReference>
<evidence type="ECO:0000256" key="3">
    <source>
        <dbReference type="ARBA" id="ARBA00022729"/>
    </source>
</evidence>
<comment type="subcellular location">
    <subcellularLocation>
        <location evidence="1">Secreted</location>
    </subcellularLocation>
</comment>
<dbReference type="CDD" id="cd00087">
    <property type="entry name" value="FReD"/>
    <property type="match status" value="2"/>
</dbReference>
<dbReference type="GeneID" id="118430451"/>
<feature type="coiled-coil region" evidence="7">
    <location>
        <begin position="125"/>
        <end position="159"/>
    </location>
</feature>
<reference evidence="12" key="2">
    <citation type="submission" date="2025-08" db="UniProtKB">
        <authorList>
            <consortium name="RefSeq"/>
        </authorList>
    </citation>
    <scope>IDENTIFICATION</scope>
    <source>
        <strain evidence="12">S238N-H82</strain>
        <tissue evidence="12">Testes</tissue>
    </source>
</reference>
<evidence type="ECO:0000256" key="7">
    <source>
        <dbReference type="SAM" id="Coils"/>
    </source>
</evidence>
<evidence type="ECO:0000313" key="11">
    <source>
        <dbReference type="Proteomes" id="UP000001554"/>
    </source>
</evidence>